<name>A0ABS5IAE1_9PROT</name>
<comment type="caution">
    <text evidence="1">The sequence shown here is derived from an EMBL/GenBank/DDBJ whole genome shotgun (WGS) entry which is preliminary data.</text>
</comment>
<dbReference type="RefSeq" id="WP_211546943.1">
    <property type="nucleotide sequence ID" value="NZ_JAGTUF010000004.1"/>
</dbReference>
<gene>
    <name evidence="1" type="ORF">KEC16_06200</name>
</gene>
<sequence length="295" mass="34002">MMPKADGPYRIHRRSKSRRLWSLLDMFKINAVRYVLLGRQMLDARFIYHLSMFHQNGLLKRLFSSKKSLNETGVSALRNEMETLLSFCDELSLPVSTAIISRKLDEPPATEPELTMLVDMVLEEMDSQLFLTVPAHRAPYYDCEDIVSDDVINAFPQAYEEIKSSGTCFAAAQYTAAVFHAMRAVEIGVRTLIVALDIPCRGPRSIDLLGWQDMINMLSSKIRDIENLPSKTKNRDYDLLFYSELSAQFRFFKNGWRVRVAHGRATYDERQAEEVIDHVRSFFEMLATRLNEEAL</sequence>
<dbReference type="Proteomes" id="UP000680714">
    <property type="component" value="Unassembled WGS sequence"/>
</dbReference>
<evidence type="ECO:0000313" key="2">
    <source>
        <dbReference type="Proteomes" id="UP000680714"/>
    </source>
</evidence>
<evidence type="ECO:0000313" key="1">
    <source>
        <dbReference type="EMBL" id="MBR9971299.1"/>
    </source>
</evidence>
<proteinExistence type="predicted"/>
<keyword evidence="2" id="KW-1185">Reference proteome</keyword>
<protein>
    <submittedName>
        <fullName evidence="1">HEPN domain-containing protein</fullName>
    </submittedName>
</protein>
<reference evidence="1 2" key="1">
    <citation type="submission" date="2021-04" db="EMBL/GenBank/DDBJ databases">
        <title>Magnetospirillum sulfuroxidans sp. nov., a facultative chemolithoautotrophic sulfur-oxidizing alphaproteobacterium isolated from freshwater sediment and proposals for Paramagetospirillum gen. nov., and Magnetospirillaceae fam. nov.</title>
        <authorList>
            <person name="Koziaeva V."/>
            <person name="Geelhoed J.S."/>
            <person name="Sorokin D.Y."/>
            <person name="Grouzdev D.S."/>
        </authorList>
    </citation>
    <scope>NUCLEOTIDE SEQUENCE [LARGE SCALE GENOMIC DNA]</scope>
    <source>
        <strain evidence="1 2">J10</strain>
    </source>
</reference>
<accession>A0ABS5IAE1</accession>
<dbReference type="EMBL" id="JAGTUF010000004">
    <property type="protein sequence ID" value="MBR9971299.1"/>
    <property type="molecule type" value="Genomic_DNA"/>
</dbReference>
<organism evidence="1 2">
    <name type="scientific">Magnetospirillum sulfuroxidans</name>
    <dbReference type="NCBI Taxonomy" id="611300"/>
    <lineage>
        <taxon>Bacteria</taxon>
        <taxon>Pseudomonadati</taxon>
        <taxon>Pseudomonadota</taxon>
        <taxon>Alphaproteobacteria</taxon>
        <taxon>Rhodospirillales</taxon>
        <taxon>Rhodospirillaceae</taxon>
        <taxon>Magnetospirillum</taxon>
    </lineage>
</organism>